<organism evidence="2 3">
    <name type="scientific">Priapulus caudatus</name>
    <name type="common">Priapulid worm</name>
    <dbReference type="NCBI Taxonomy" id="37621"/>
    <lineage>
        <taxon>Eukaryota</taxon>
        <taxon>Metazoa</taxon>
        <taxon>Ecdysozoa</taxon>
        <taxon>Scalidophora</taxon>
        <taxon>Priapulida</taxon>
        <taxon>Priapulimorpha</taxon>
        <taxon>Priapulimorphida</taxon>
        <taxon>Priapulidae</taxon>
        <taxon>Priapulus</taxon>
    </lineage>
</organism>
<dbReference type="Pfam" id="PF08473">
    <property type="entry name" value="VGCC_alpha2"/>
    <property type="match status" value="1"/>
</dbReference>
<name>A0ABM1F361_PRICU</name>
<dbReference type="InterPro" id="IPR013680">
    <property type="entry name" value="VDCC_a2/dsu"/>
</dbReference>
<feature type="domain" description="Voltage-dependent calcium channel alpha-2/delta subunit conserved region" evidence="1">
    <location>
        <begin position="2"/>
        <end position="195"/>
    </location>
</feature>
<sequence length="232" mass="25274">MLDPSLMQQLYRDGVFVREQQYDFQALCKVEEDLTSAGVASAYIPSLSMAASRLQWVAQQAARSYVGLNLYSAATGWLKSARAENLDPESEVTEENCIKMAVQYRYGPNSTAASGTFNCSTDDCPRSYHSGRIVETNLLLVVVEPPPINCTCDVAPISVEPERVPGPNVCEAQPRYRRRPANCYSQSQKEDVSPCAGVALQPPSLLLLLLLLLPLTVCATMGAGSTHDISSH</sequence>
<protein>
    <submittedName>
        <fullName evidence="3">Voltage-dependent calcium channel subunit alpha-2/delta-1-like</fullName>
    </submittedName>
</protein>
<evidence type="ECO:0000313" key="2">
    <source>
        <dbReference type="Proteomes" id="UP000695022"/>
    </source>
</evidence>
<proteinExistence type="predicted"/>
<dbReference type="RefSeq" id="XP_014678882.1">
    <property type="nucleotide sequence ID" value="XM_014823396.1"/>
</dbReference>
<keyword evidence="2" id="KW-1185">Reference proteome</keyword>
<dbReference type="Proteomes" id="UP000695022">
    <property type="component" value="Unplaced"/>
</dbReference>
<gene>
    <name evidence="3" type="primary">LOC106818721</name>
</gene>
<reference evidence="3" key="1">
    <citation type="submission" date="2025-08" db="UniProtKB">
        <authorList>
            <consortium name="RefSeq"/>
        </authorList>
    </citation>
    <scope>IDENTIFICATION</scope>
</reference>
<accession>A0ABM1F361</accession>
<dbReference type="GeneID" id="106818721"/>
<evidence type="ECO:0000313" key="3">
    <source>
        <dbReference type="RefSeq" id="XP_014678882.1"/>
    </source>
</evidence>
<evidence type="ECO:0000259" key="1">
    <source>
        <dbReference type="Pfam" id="PF08473"/>
    </source>
</evidence>